<comment type="caution">
    <text evidence="2">The sequence shown here is derived from an EMBL/GenBank/DDBJ whole genome shotgun (WGS) entry which is preliminary data.</text>
</comment>
<evidence type="ECO:0000256" key="1">
    <source>
        <dbReference type="SAM" id="Phobius"/>
    </source>
</evidence>
<organism evidence="2 3">
    <name type="scientific">Oikeobacillus pervagus</name>
    <dbReference type="NCBI Taxonomy" id="1325931"/>
    <lineage>
        <taxon>Bacteria</taxon>
        <taxon>Bacillati</taxon>
        <taxon>Bacillota</taxon>
        <taxon>Bacilli</taxon>
        <taxon>Bacillales</taxon>
        <taxon>Bacillaceae</taxon>
        <taxon>Oikeobacillus</taxon>
    </lineage>
</organism>
<protein>
    <submittedName>
        <fullName evidence="2">Uncharacterized membrane protein YozB (DUF420 family)</fullName>
    </submittedName>
</protein>
<proteinExistence type="predicted"/>
<keyword evidence="1" id="KW-1133">Transmembrane helix</keyword>
<dbReference type="RefSeq" id="WP_307258029.1">
    <property type="nucleotide sequence ID" value="NZ_JAUSUC010000033.1"/>
</dbReference>
<evidence type="ECO:0000313" key="3">
    <source>
        <dbReference type="Proteomes" id="UP001237207"/>
    </source>
</evidence>
<gene>
    <name evidence="2" type="ORF">J2S13_002452</name>
</gene>
<evidence type="ECO:0000313" key="2">
    <source>
        <dbReference type="EMBL" id="MDQ0216030.1"/>
    </source>
</evidence>
<keyword evidence="3" id="KW-1185">Reference proteome</keyword>
<feature type="transmembrane region" description="Helical" evidence="1">
    <location>
        <begin position="31"/>
        <end position="48"/>
    </location>
</feature>
<reference evidence="2" key="1">
    <citation type="submission" date="2023-07" db="EMBL/GenBank/DDBJ databases">
        <title>Genomic Encyclopedia of Type Strains, Phase IV (KMG-IV): sequencing the most valuable type-strain genomes for metagenomic binning, comparative biology and taxonomic classification.</title>
        <authorList>
            <person name="Goeker M."/>
        </authorList>
    </citation>
    <scope>NUCLEOTIDE SEQUENCE</scope>
    <source>
        <strain evidence="2">DSM 23947</strain>
    </source>
</reference>
<keyword evidence="1" id="KW-0472">Membrane</keyword>
<dbReference type="EMBL" id="JAUSUC010000033">
    <property type="protein sequence ID" value="MDQ0216030.1"/>
    <property type="molecule type" value="Genomic_DNA"/>
</dbReference>
<accession>A0AAJ1WJU5</accession>
<sequence length="77" mass="9205">MIFIFSLLLTTIVLFIDRMELKAGSRKEKGVYYTILIVFFLVMILKQMQVSFMNPFEWLYNHMGLVKEIYLFLETKG</sequence>
<dbReference type="Proteomes" id="UP001237207">
    <property type="component" value="Unassembled WGS sequence"/>
</dbReference>
<name>A0AAJ1WJU5_9BACI</name>
<dbReference type="AlphaFoldDB" id="A0AAJ1WJU5"/>
<keyword evidence="1" id="KW-0812">Transmembrane</keyword>